<dbReference type="InterPro" id="IPR050599">
    <property type="entry name" value="VDCC_alpha-1_subunit"/>
</dbReference>
<keyword evidence="3" id="KW-1003">Cell membrane</keyword>
<keyword evidence="5 17" id="KW-0107">Calcium channel</keyword>
<dbReference type="Gene3D" id="1.10.287.70">
    <property type="match status" value="4"/>
</dbReference>
<feature type="domain" description="Ion transport" evidence="20">
    <location>
        <begin position="91"/>
        <end position="354"/>
    </location>
</feature>
<feature type="transmembrane region" description="Helical" evidence="19">
    <location>
        <begin position="121"/>
        <end position="141"/>
    </location>
</feature>
<dbReference type="PANTHER" id="PTHR45628:SF7">
    <property type="entry name" value="VOLTAGE-DEPENDENT CALCIUM CHANNEL TYPE A SUBUNIT ALPHA-1"/>
    <property type="match status" value="1"/>
</dbReference>
<dbReference type="FunFam" id="1.10.287.70:FF:000117">
    <property type="entry name" value="Voltage-gated Ca2+ channel, alpha subunit"/>
    <property type="match status" value="1"/>
</dbReference>
<evidence type="ECO:0000256" key="12">
    <source>
        <dbReference type="ARBA" id="ARBA00023180"/>
    </source>
</evidence>
<feature type="domain" description="Ion transport" evidence="20">
    <location>
        <begin position="473"/>
        <end position="695"/>
    </location>
</feature>
<evidence type="ECO:0000256" key="1">
    <source>
        <dbReference type="ARBA" id="ARBA00004651"/>
    </source>
</evidence>
<evidence type="ECO:0000256" key="14">
    <source>
        <dbReference type="ARBA" id="ARBA00061395"/>
    </source>
</evidence>
<gene>
    <name evidence="21" type="ORF">HKI87_08g54290</name>
</gene>
<dbReference type="GO" id="GO:0098703">
    <property type="term" value="P:calcium ion import across plasma membrane"/>
    <property type="evidence" value="ECO:0007669"/>
    <property type="project" value="TreeGrafter"/>
</dbReference>
<dbReference type="InterPro" id="IPR002077">
    <property type="entry name" value="VDCCAlpha1"/>
</dbReference>
<feature type="transmembrane region" description="Helical" evidence="19">
    <location>
        <begin position="581"/>
        <end position="605"/>
    </location>
</feature>
<dbReference type="Gene3D" id="1.20.120.350">
    <property type="entry name" value="Voltage-gated potassium channels. Chain C"/>
    <property type="match status" value="4"/>
</dbReference>
<feature type="transmembrane region" description="Helical" evidence="19">
    <location>
        <begin position="324"/>
        <end position="350"/>
    </location>
</feature>
<keyword evidence="7 16" id="KW-0106">Calcium</keyword>
<feature type="transmembrane region" description="Helical" evidence="19">
    <location>
        <begin position="470"/>
        <end position="488"/>
    </location>
</feature>
<keyword evidence="2" id="KW-0813">Transport</keyword>
<feature type="transmembrane region" description="Helical" evidence="19">
    <location>
        <begin position="897"/>
        <end position="915"/>
    </location>
</feature>
<evidence type="ECO:0000256" key="11">
    <source>
        <dbReference type="ARBA" id="ARBA00023136"/>
    </source>
</evidence>
<accession>A0AAX4PD20</accession>
<feature type="transmembrane region" description="Helical" evidence="19">
    <location>
        <begin position="500"/>
        <end position="518"/>
    </location>
</feature>
<evidence type="ECO:0000256" key="17">
    <source>
        <dbReference type="RuleBase" id="RU003808"/>
    </source>
</evidence>
<keyword evidence="16" id="KW-0479">Metal-binding</keyword>
<feature type="binding site" evidence="16">
    <location>
        <position position="305"/>
    </location>
    <ligand>
        <name>Ca(2+)</name>
        <dbReference type="ChEBI" id="CHEBI:29108"/>
    </ligand>
</feature>
<dbReference type="CDD" id="cd23767">
    <property type="entry name" value="IQCD"/>
    <property type="match status" value="1"/>
</dbReference>
<evidence type="ECO:0000313" key="21">
    <source>
        <dbReference type="EMBL" id="WZN63876.1"/>
    </source>
</evidence>
<feature type="transmembrane region" description="Helical" evidence="19">
    <location>
        <begin position="371"/>
        <end position="388"/>
    </location>
</feature>
<dbReference type="PANTHER" id="PTHR45628">
    <property type="entry name" value="VOLTAGE-DEPENDENT CALCIUM CHANNEL TYPE A SUBUNIT ALPHA-1"/>
    <property type="match status" value="1"/>
</dbReference>
<feature type="region of interest" description="Disordered" evidence="18">
    <location>
        <begin position="807"/>
        <end position="835"/>
    </location>
</feature>
<feature type="transmembrane region" description="Helical" evidence="19">
    <location>
        <begin position="1131"/>
        <end position="1154"/>
    </location>
</feature>
<evidence type="ECO:0000256" key="5">
    <source>
        <dbReference type="ARBA" id="ARBA00022673"/>
    </source>
</evidence>
<proteinExistence type="inferred from homology"/>
<evidence type="ECO:0000256" key="16">
    <source>
        <dbReference type="PIRSR" id="PIRSR602077-1"/>
    </source>
</evidence>
<evidence type="ECO:0000256" key="18">
    <source>
        <dbReference type="SAM" id="MobiDB-lite"/>
    </source>
</evidence>
<evidence type="ECO:0000256" key="15">
    <source>
        <dbReference type="ARBA" id="ARBA00067459"/>
    </source>
</evidence>
<sequence>MQAPAQVQMKGGTERKKRPSAAKTKYSFIKVMKRSLKSLQKNSYSNVGTGAKLSGNSLGFISTDNSYRTKLFKIVYSQPTEYILAFTICTHLVVLTLLASEAIFILGFFKGPDSYLKNFYNMLDFIIMLSSWIFLILEGFGLEEPFRLGSLRALRLILCLRHLRGVSSLIAVMQTIGESLPLLVSVIDFTLMFGFFYALMGVSLFGGSYRRRCAIPKTALEQDPFIQGITNTSALGNIYITDPPELCGNAITDSGGSAKGFECPSGIGGLQHVCGDDFRNPNFGFTNFDDFGSTLLTLFQCLTLENWDDIMFDTVDSEYKWSSVYYLTFVIIGSYFLLSTFVAAFSHVFLRLRKEHQAMAELARRKRMQKFVAAGNVSTMGLALLNAVRGRSKSTVGDGKSGNLNEHVEPPWFCWPVIKCCSILVNQEEKSEAEELMISSGVRVAEEKMERNRESFFVKVMKTQKNIKRLNRFANVCILVNILILMAYTNDMSWKASHQLAQIFFLIIFWVETLLRMHLRYPWTTYFTDMGKYGQLNIFDFLLITLSTAGVLTGAIPNLTMLRFFRLFIDSEKTSKLASKLLGAVKSMVILFIFFFIVLGFYSIMGMQIFSGHFNFDNGEDKPRDNFDTYGNAVLTMFGVATSEKWVNVMWDGMRSSRLAILSPMYFIPYFVFENFIVLNLIVAVILETLEFEEAEKKAKQEDLAITMTRYIMQQVSDEKTRRRQSVAGAGKRKRHESLARGSMFVRGSRKHQVGKFQMIVSGNVINYERLAGDEDQWSTLKSMQQLINYPFLVYISDRKDLMKSGHGADMELNHEDEDDKDKDKGKGHNHPGRASIRTLMVNPEWQEQQPQRWMGIEIVPCKTYELPTWMDDNTLGYFDMTHPVRQYLLEMLQSKWYSTLSLIMILVSIIVVFVEKPVGRENDFESFINLANFAVAAFFIFEMAFKSIAQGVLFTPFPYFLSWWNVLDFGILLIDVLAMFEYEGDKEKFVRVFLCLRPLRLFNRIAGLRELAVYLGRTFKMIMLLFGLATLIFLMFSMIAVRYFGGKFSYCNDATVYGRVDCVGNFIDGSGILKPRSWILPEHNFDWVGKGVLTLFEIATLDEWLEVMYASQDISGTDRQPIMNKSSTNAVFFVLFICIGSMFTVRAFIGVFIDQFALASGSKLLTEKQKTFRDLHRIVEYMKPLKDIKRPEGENFFAKLRRFSYDVIHSKRFGKTIVIIIMMNCAFLASQHADQSEEWFNTLNMVDFLFVMVYLCEVAIKLLGTGFIGFSKSSWNIFEATLVSMSMLTLFPEKESFRLQAGRPFRFLRIFRIVRYVNSLKKILNRIAVTLPSLIQIIMLQMIFIIIYSGIATQVFADVKYGLHMNRKVNFETFTNSFLILFHSMTGEGWRMVMNDLKLSAPDCTEDYNGQTDCGNPFGSTAFFVTYIILCTYILTNLFVATILDYVSFGILKSNTLLSDEHMDLYQKLWVQYDREGEGYLKLHRVGEFMERLGTPIVPKNMHEKRKWRLWWQILAIHEEGCGVPFRHFLELLLIERLGHNALTYDVNADRKMEVEQATLIGAATSIQTQWRAYVTSKNFALKRMTMSM</sequence>
<keyword evidence="6 19" id="KW-0812">Transmembrane</keyword>
<comment type="subcellular location">
    <subcellularLocation>
        <location evidence="1">Cell membrane</location>
        <topology evidence="1">Multi-pass membrane protein</topology>
    </subcellularLocation>
    <subcellularLocation>
        <location evidence="17">Membrane</location>
        <topology evidence="17">Multi-pass membrane protein</topology>
    </subcellularLocation>
</comment>
<evidence type="ECO:0000256" key="9">
    <source>
        <dbReference type="ARBA" id="ARBA00022989"/>
    </source>
</evidence>
<dbReference type="SUPFAM" id="SSF81324">
    <property type="entry name" value="Voltage-gated potassium channels"/>
    <property type="match status" value="4"/>
</dbReference>
<organism evidence="21 22">
    <name type="scientific">Chloropicon roscoffensis</name>
    <dbReference type="NCBI Taxonomy" id="1461544"/>
    <lineage>
        <taxon>Eukaryota</taxon>
        <taxon>Viridiplantae</taxon>
        <taxon>Chlorophyta</taxon>
        <taxon>Chloropicophyceae</taxon>
        <taxon>Chloropicales</taxon>
        <taxon>Chloropicaceae</taxon>
        <taxon>Chloropicon</taxon>
    </lineage>
</organism>
<feature type="transmembrane region" description="Helical" evidence="19">
    <location>
        <begin position="1328"/>
        <end position="1352"/>
    </location>
</feature>
<dbReference type="InterPro" id="IPR027359">
    <property type="entry name" value="Volt_channel_dom_sf"/>
</dbReference>
<reference evidence="21 22" key="1">
    <citation type="submission" date="2024-03" db="EMBL/GenBank/DDBJ databases">
        <title>Complete genome sequence of the green alga Chloropicon roscoffensis RCC1871.</title>
        <authorList>
            <person name="Lemieux C."/>
            <person name="Pombert J.-F."/>
            <person name="Otis C."/>
            <person name="Turmel M."/>
        </authorList>
    </citation>
    <scope>NUCLEOTIDE SEQUENCE [LARGE SCALE GENOMIC DNA]</scope>
    <source>
        <strain evidence="21 22">RCC1871</strain>
    </source>
</reference>
<dbReference type="GO" id="GO:0008331">
    <property type="term" value="F:high voltage-gated calcium channel activity"/>
    <property type="evidence" value="ECO:0007669"/>
    <property type="project" value="TreeGrafter"/>
</dbReference>
<evidence type="ECO:0000256" key="13">
    <source>
        <dbReference type="ARBA" id="ARBA00023303"/>
    </source>
</evidence>
<feature type="region of interest" description="Disordered" evidence="18">
    <location>
        <begin position="1"/>
        <end position="21"/>
    </location>
</feature>
<feature type="binding site" evidence="16">
    <location>
        <position position="644"/>
    </location>
    <ligand>
        <name>Ca(2+)</name>
        <dbReference type="ChEBI" id="CHEBI:29108"/>
    </ligand>
</feature>
<dbReference type="InterPro" id="IPR005821">
    <property type="entry name" value="Ion_trans_dom"/>
</dbReference>
<dbReference type="Gene3D" id="1.10.238.10">
    <property type="entry name" value="EF-hand"/>
    <property type="match status" value="1"/>
</dbReference>
<dbReference type="PRINTS" id="PR00167">
    <property type="entry name" value="CACHANNEL"/>
</dbReference>
<feature type="transmembrane region" description="Helical" evidence="19">
    <location>
        <begin position="180"/>
        <end position="200"/>
    </location>
</feature>
<dbReference type="Pfam" id="PF00520">
    <property type="entry name" value="Ion_trans"/>
    <property type="match status" value="4"/>
</dbReference>
<feature type="domain" description="Ion transport" evidence="20">
    <location>
        <begin position="1214"/>
        <end position="1448"/>
    </location>
</feature>
<evidence type="ECO:0000259" key="20">
    <source>
        <dbReference type="Pfam" id="PF00520"/>
    </source>
</evidence>
<feature type="transmembrane region" description="Helical" evidence="19">
    <location>
        <begin position="927"/>
        <end position="946"/>
    </location>
</feature>
<evidence type="ECO:0000256" key="4">
    <source>
        <dbReference type="ARBA" id="ARBA00022568"/>
    </source>
</evidence>
<protein>
    <recommendedName>
        <fullName evidence="15">Calcium-channel protein CCH1</fullName>
    </recommendedName>
</protein>
<evidence type="ECO:0000256" key="2">
    <source>
        <dbReference type="ARBA" id="ARBA00022448"/>
    </source>
</evidence>
<evidence type="ECO:0000256" key="6">
    <source>
        <dbReference type="ARBA" id="ARBA00022692"/>
    </source>
</evidence>
<dbReference type="FunFam" id="1.10.287.70:FF:000093">
    <property type="entry name" value="Calcium channel subunit Cch1"/>
    <property type="match status" value="1"/>
</dbReference>
<feature type="transmembrane region" description="Helical" evidence="19">
    <location>
        <begin position="153"/>
        <end position="173"/>
    </location>
</feature>
<keyword evidence="13" id="KW-0407">Ion channel</keyword>
<evidence type="ECO:0000256" key="19">
    <source>
        <dbReference type="SAM" id="Phobius"/>
    </source>
</evidence>
<evidence type="ECO:0000256" key="10">
    <source>
        <dbReference type="ARBA" id="ARBA00023065"/>
    </source>
</evidence>
<feature type="domain" description="Ion transport" evidence="20">
    <location>
        <begin position="896"/>
        <end position="1159"/>
    </location>
</feature>
<feature type="transmembrane region" description="Helical" evidence="19">
    <location>
        <begin position="538"/>
        <end position="560"/>
    </location>
</feature>
<keyword evidence="8 17" id="KW-0851">Voltage-gated channel</keyword>
<feature type="transmembrane region" description="Helical" evidence="19">
    <location>
        <begin position="1425"/>
        <end position="1448"/>
    </location>
</feature>
<dbReference type="GO" id="GO:0046872">
    <property type="term" value="F:metal ion binding"/>
    <property type="evidence" value="ECO:0007669"/>
    <property type="project" value="UniProtKB-KW"/>
</dbReference>
<feature type="transmembrane region" description="Helical" evidence="19">
    <location>
        <begin position="958"/>
        <end position="981"/>
    </location>
</feature>
<feature type="transmembrane region" description="Helical" evidence="19">
    <location>
        <begin position="82"/>
        <end position="109"/>
    </location>
</feature>
<feature type="transmembrane region" description="Helical" evidence="19">
    <location>
        <begin position="1214"/>
        <end position="1234"/>
    </location>
</feature>
<dbReference type="EMBL" id="CP151508">
    <property type="protein sequence ID" value="WZN63876.1"/>
    <property type="molecule type" value="Genomic_DNA"/>
</dbReference>
<dbReference type="Proteomes" id="UP001472866">
    <property type="component" value="Chromosome 08"/>
</dbReference>
<keyword evidence="22" id="KW-1185">Reference proteome</keyword>
<evidence type="ECO:0000313" key="22">
    <source>
        <dbReference type="Proteomes" id="UP001472866"/>
    </source>
</evidence>
<name>A0AAX4PD20_9CHLO</name>
<feature type="transmembrane region" description="Helical" evidence="19">
    <location>
        <begin position="1022"/>
        <end position="1042"/>
    </location>
</feature>
<comment type="similarity">
    <text evidence="14 17">Belongs to the calcium channel alpha-1 subunit (TC 1.A.1.11) family.</text>
</comment>
<keyword evidence="9 19" id="KW-1133">Transmembrane helix</keyword>
<feature type="transmembrane region" description="Helical" evidence="19">
    <location>
        <begin position="1246"/>
        <end position="1269"/>
    </location>
</feature>
<keyword evidence="4 17" id="KW-0109">Calcium transport</keyword>
<dbReference type="GO" id="GO:0005891">
    <property type="term" value="C:voltage-gated calcium channel complex"/>
    <property type="evidence" value="ECO:0007669"/>
    <property type="project" value="InterPro"/>
</dbReference>
<keyword evidence="12" id="KW-0325">Glycoprotein</keyword>
<keyword evidence="11 19" id="KW-0472">Membrane</keyword>
<feature type="transmembrane region" description="Helical" evidence="19">
    <location>
        <begin position="667"/>
        <end position="690"/>
    </location>
</feature>
<evidence type="ECO:0000256" key="8">
    <source>
        <dbReference type="ARBA" id="ARBA00022882"/>
    </source>
</evidence>
<evidence type="ECO:0000256" key="7">
    <source>
        <dbReference type="ARBA" id="ARBA00022837"/>
    </source>
</evidence>
<keyword evidence="10" id="KW-0406">Ion transport</keyword>
<feature type="binding site" evidence="16">
    <location>
        <position position="1103"/>
    </location>
    <ligand>
        <name>Ca(2+)</name>
        <dbReference type="ChEBI" id="CHEBI:29108"/>
    </ligand>
</feature>
<evidence type="ECO:0000256" key="3">
    <source>
        <dbReference type="ARBA" id="ARBA00022475"/>
    </source>
</evidence>